<dbReference type="SUPFAM" id="SSF140453">
    <property type="entry name" value="EsxAB dimer-like"/>
    <property type="match status" value="1"/>
</dbReference>
<reference evidence="1 2" key="1">
    <citation type="journal article" date="2009" name="Stand. Genomic Sci.">
        <title>Complete genome sequence of Beutenbergia cavernae type strain (HKI 0122).</title>
        <authorList>
            <person name="Land M."/>
            <person name="Pukall R."/>
            <person name="Abt B."/>
            <person name="Goker M."/>
            <person name="Rohde M."/>
            <person name="Glavina Del Rio T."/>
            <person name="Tice H."/>
            <person name="Copeland A."/>
            <person name="Cheng J.F."/>
            <person name="Lucas S."/>
            <person name="Chen F."/>
            <person name="Nolan M."/>
            <person name="Bruce D."/>
            <person name="Goodwin L."/>
            <person name="Pitluck S."/>
            <person name="Ivanova N."/>
            <person name="Mavromatis K."/>
            <person name="Ovchinnikova G."/>
            <person name="Pati A."/>
            <person name="Chen A."/>
            <person name="Palaniappan K."/>
            <person name="Hauser L."/>
            <person name="Chang Y.J."/>
            <person name="Jefferies C.C."/>
            <person name="Saunders E."/>
            <person name="Brettin T."/>
            <person name="Detter J.C."/>
            <person name="Han C."/>
            <person name="Chain P."/>
            <person name="Bristow J."/>
            <person name="Eisen J.A."/>
            <person name="Markowitz V."/>
            <person name="Hugenholtz P."/>
            <person name="Kyrpides N.C."/>
            <person name="Klenk H.P."/>
            <person name="Lapidus A."/>
        </authorList>
    </citation>
    <scope>NUCLEOTIDE SEQUENCE [LARGE SCALE GENOMIC DNA]</scope>
    <source>
        <strain evidence="2">ATCC BAA-8 / DSM 12333 / NBRC 16432</strain>
    </source>
</reference>
<dbReference type="HOGENOM" id="CLU_2328155_0_0_11"/>
<dbReference type="EMBL" id="CP001618">
    <property type="protein sequence ID" value="ACQ81528.1"/>
    <property type="molecule type" value="Genomic_DNA"/>
</dbReference>
<dbReference type="Proteomes" id="UP000007962">
    <property type="component" value="Chromosome"/>
</dbReference>
<evidence type="ECO:0000313" key="1">
    <source>
        <dbReference type="EMBL" id="ACQ81528.1"/>
    </source>
</evidence>
<proteinExistence type="predicted"/>
<protein>
    <recommendedName>
        <fullName evidence="3">Excreted virulence factor EspC, type VII ESX diderm</fullName>
    </recommendedName>
</protein>
<dbReference type="AlphaFoldDB" id="C5C1B8"/>
<dbReference type="STRING" id="471853.Bcav_3285"/>
<dbReference type="KEGG" id="bcv:Bcav_3285"/>
<gene>
    <name evidence="1" type="ordered locus">Bcav_3285</name>
</gene>
<keyword evidence="2" id="KW-1185">Reference proteome</keyword>
<organism evidence="1 2">
    <name type="scientific">Beutenbergia cavernae (strain ATCC BAA-8 / DSM 12333 / CCUG 43141 / JCM 11478 / NBRC 16432 / NCIMB 13614 / HKI 0122)</name>
    <dbReference type="NCBI Taxonomy" id="471853"/>
    <lineage>
        <taxon>Bacteria</taxon>
        <taxon>Bacillati</taxon>
        <taxon>Actinomycetota</taxon>
        <taxon>Actinomycetes</taxon>
        <taxon>Micrococcales</taxon>
        <taxon>Beutenbergiaceae</taxon>
        <taxon>Beutenbergia</taxon>
    </lineage>
</organism>
<accession>C5C1B8</accession>
<dbReference type="InterPro" id="IPR036689">
    <property type="entry name" value="ESAT-6-like_sf"/>
</dbReference>
<name>C5C1B8_BEUC1</name>
<evidence type="ECO:0008006" key="3">
    <source>
        <dbReference type="Google" id="ProtNLM"/>
    </source>
</evidence>
<evidence type="ECO:0000313" key="2">
    <source>
        <dbReference type="Proteomes" id="UP000007962"/>
    </source>
</evidence>
<sequence>MAGFDVDPPALRSAAARLGEAASAVGACDAAADLSGVPAAIADGLASSAARRLGQAWDARFRAWAEDADEHAASLTGAADAYEASDVGTGSALAGSPS</sequence>
<dbReference type="RefSeq" id="WP_015883765.1">
    <property type="nucleotide sequence ID" value="NC_012669.1"/>
</dbReference>